<feature type="signal peptide" evidence="1">
    <location>
        <begin position="1"/>
        <end position="22"/>
    </location>
</feature>
<keyword evidence="3" id="KW-1185">Reference proteome</keyword>
<dbReference type="InterPro" id="IPR018114">
    <property type="entry name" value="TRYPSIN_HIS"/>
</dbReference>
<dbReference type="GO" id="GO:0004252">
    <property type="term" value="F:serine-type endopeptidase activity"/>
    <property type="evidence" value="ECO:0007669"/>
    <property type="project" value="InterPro"/>
</dbReference>
<dbReference type="GO" id="GO:0006508">
    <property type="term" value="P:proteolysis"/>
    <property type="evidence" value="ECO:0007669"/>
    <property type="project" value="InterPro"/>
</dbReference>
<protein>
    <recommendedName>
        <fullName evidence="4">Peptidase S1 domain-containing protein</fullName>
    </recommendedName>
</protein>
<dbReference type="Pfam" id="PF13365">
    <property type="entry name" value="Trypsin_2"/>
    <property type="match status" value="1"/>
</dbReference>
<dbReference type="InterPro" id="IPR009003">
    <property type="entry name" value="Peptidase_S1_PA"/>
</dbReference>
<dbReference type="PROSITE" id="PS00134">
    <property type="entry name" value="TRYPSIN_HIS"/>
    <property type="match status" value="1"/>
</dbReference>
<dbReference type="AlphaFoldDB" id="A0A370WW00"/>
<feature type="chain" id="PRO_5016713755" description="Peptidase S1 domain-containing protein" evidence="1">
    <location>
        <begin position="23"/>
        <end position="330"/>
    </location>
</feature>
<gene>
    <name evidence="2" type="ORF">DWU98_14915</name>
</gene>
<accession>A0A370WW00</accession>
<dbReference type="Gene3D" id="2.40.10.10">
    <property type="entry name" value="Trypsin-like serine proteases"/>
    <property type="match status" value="1"/>
</dbReference>
<organism evidence="2 3">
    <name type="scientific">Dyella monticola</name>
    <dbReference type="NCBI Taxonomy" id="1927958"/>
    <lineage>
        <taxon>Bacteria</taxon>
        <taxon>Pseudomonadati</taxon>
        <taxon>Pseudomonadota</taxon>
        <taxon>Gammaproteobacteria</taxon>
        <taxon>Lysobacterales</taxon>
        <taxon>Rhodanobacteraceae</taxon>
        <taxon>Dyella</taxon>
    </lineage>
</organism>
<keyword evidence="1" id="KW-0732">Signal</keyword>
<evidence type="ECO:0000313" key="2">
    <source>
        <dbReference type="EMBL" id="RDS80197.1"/>
    </source>
</evidence>
<reference evidence="2 3" key="1">
    <citation type="submission" date="2018-07" db="EMBL/GenBank/DDBJ databases">
        <title>Dyella monticola sp. nov. and Dyella psychrodurans sp. nov. isolated from monsoon evergreen broad-leaved forest soil of Dinghu Mountain, China.</title>
        <authorList>
            <person name="Gao Z."/>
            <person name="Qiu L."/>
        </authorList>
    </citation>
    <scope>NUCLEOTIDE SEQUENCE [LARGE SCALE GENOMIC DNA]</scope>
    <source>
        <strain evidence="2 3">4G-K06</strain>
    </source>
</reference>
<dbReference type="InterPro" id="IPR043504">
    <property type="entry name" value="Peptidase_S1_PA_chymotrypsin"/>
</dbReference>
<evidence type="ECO:0000313" key="3">
    <source>
        <dbReference type="Proteomes" id="UP000254258"/>
    </source>
</evidence>
<dbReference type="Proteomes" id="UP000254258">
    <property type="component" value="Unassembled WGS sequence"/>
</dbReference>
<dbReference type="RefSeq" id="WP_115496366.1">
    <property type="nucleotide sequence ID" value="NZ_QRBE01000009.1"/>
</dbReference>
<comment type="caution">
    <text evidence="2">The sequence shown here is derived from an EMBL/GenBank/DDBJ whole genome shotgun (WGS) entry which is preliminary data.</text>
</comment>
<dbReference type="OrthoDB" id="8392384at2"/>
<proteinExistence type="predicted"/>
<dbReference type="EMBL" id="QRBE01000009">
    <property type="protein sequence ID" value="RDS80197.1"/>
    <property type="molecule type" value="Genomic_DNA"/>
</dbReference>
<evidence type="ECO:0000256" key="1">
    <source>
        <dbReference type="SAM" id="SignalP"/>
    </source>
</evidence>
<name>A0A370WW00_9GAMM</name>
<evidence type="ECO:0008006" key="4">
    <source>
        <dbReference type="Google" id="ProtNLM"/>
    </source>
</evidence>
<dbReference type="SUPFAM" id="SSF50494">
    <property type="entry name" value="Trypsin-like serine proteases"/>
    <property type="match status" value="1"/>
</dbReference>
<sequence length="330" mass="35498">MQKLSLALLGALALIASGHSHAQEAFCPGDDQICISPEGPGRAAIVDFWTEDRMKEAWTVFGHGSTGPDNPLDPGADFYGYTLVPPSSYLRPPHALTGILFFEEPGSPTPYKHCSASVIRSAHQNLILTAAHCMRSTASSGTWHRNLMFVPAYSEREDGVLQTPYEKWPVEIAFLPFASAAISRYADIAVARVYALPSVIGPDRTLESVVGGSLQPRMSTASVTFPLVRFVGYPGLNGFNLVQYPIAAQRQCETHTYIDDADEATARMVGILNCSPQSGNSGGPIVQMPGNPGGYDVVGVMAYIDMNPQPRLLPETFLPIYQAANDGVAP</sequence>